<sequence length="107" mass="12028">MTVKIITVVEKNGEGITVIEENGEPITALEKNREYITVYVYSGENPRTVKRLHSSTSAIRVPPITVAVRCGEARIMVFLPDLTPQREPSQRSSSFPVFDESDQFIVF</sequence>
<name>A0AAV2EYF6_9ROSI</name>
<keyword evidence="2" id="KW-1185">Reference proteome</keyword>
<protein>
    <submittedName>
        <fullName evidence="1">Uncharacterized protein</fullName>
    </submittedName>
</protein>
<reference evidence="1 2" key="1">
    <citation type="submission" date="2024-04" db="EMBL/GenBank/DDBJ databases">
        <authorList>
            <person name="Fracassetti M."/>
        </authorList>
    </citation>
    <scope>NUCLEOTIDE SEQUENCE [LARGE SCALE GENOMIC DNA]</scope>
</reference>
<evidence type="ECO:0000313" key="2">
    <source>
        <dbReference type="Proteomes" id="UP001497516"/>
    </source>
</evidence>
<proteinExistence type="predicted"/>
<accession>A0AAV2EYF6</accession>
<dbReference type="AlphaFoldDB" id="A0AAV2EYF6"/>
<dbReference type="EMBL" id="OZ034818">
    <property type="protein sequence ID" value="CAL1390787.1"/>
    <property type="molecule type" value="Genomic_DNA"/>
</dbReference>
<organism evidence="1 2">
    <name type="scientific">Linum trigynum</name>
    <dbReference type="NCBI Taxonomy" id="586398"/>
    <lineage>
        <taxon>Eukaryota</taxon>
        <taxon>Viridiplantae</taxon>
        <taxon>Streptophyta</taxon>
        <taxon>Embryophyta</taxon>
        <taxon>Tracheophyta</taxon>
        <taxon>Spermatophyta</taxon>
        <taxon>Magnoliopsida</taxon>
        <taxon>eudicotyledons</taxon>
        <taxon>Gunneridae</taxon>
        <taxon>Pentapetalae</taxon>
        <taxon>rosids</taxon>
        <taxon>fabids</taxon>
        <taxon>Malpighiales</taxon>
        <taxon>Linaceae</taxon>
        <taxon>Linum</taxon>
    </lineage>
</organism>
<dbReference type="Proteomes" id="UP001497516">
    <property type="component" value="Chromosome 5"/>
</dbReference>
<gene>
    <name evidence="1" type="ORF">LTRI10_LOCUS31549</name>
</gene>
<evidence type="ECO:0000313" key="1">
    <source>
        <dbReference type="EMBL" id="CAL1390787.1"/>
    </source>
</evidence>